<comment type="caution">
    <text evidence="2">The sequence shown here is derived from an EMBL/GenBank/DDBJ whole genome shotgun (WGS) entry which is preliminary data.</text>
</comment>
<sequence>MIPRLLVLLFLSAAAAFAAVVPPPSDSLVEERDLVPRKTAVTLMTFPVPNCSSNGIIETRVSDRCERFPTRLKGLTVRSITSGCRGECSIPAHLDVEVTEMVAAFVSKTANCSGARTPLVQNRCYDVTDYVTLMTIC</sequence>
<keyword evidence="1" id="KW-0732">Signal</keyword>
<protein>
    <submittedName>
        <fullName evidence="2">Uncharacterized protein</fullName>
    </submittedName>
</protein>
<proteinExistence type="predicted"/>
<gene>
    <name evidence="2" type="ORF">QBC34DRAFT_407344</name>
</gene>
<feature type="chain" id="PRO_5043967561" evidence="1">
    <location>
        <begin position="19"/>
        <end position="137"/>
    </location>
</feature>
<dbReference type="Proteomes" id="UP001321760">
    <property type="component" value="Unassembled WGS sequence"/>
</dbReference>
<evidence type="ECO:0000313" key="2">
    <source>
        <dbReference type="EMBL" id="KAK4448383.1"/>
    </source>
</evidence>
<dbReference type="AlphaFoldDB" id="A0AAV9GJJ3"/>
<keyword evidence="3" id="KW-1185">Reference proteome</keyword>
<evidence type="ECO:0000256" key="1">
    <source>
        <dbReference type="SAM" id="SignalP"/>
    </source>
</evidence>
<name>A0AAV9GJJ3_9PEZI</name>
<reference evidence="2" key="1">
    <citation type="journal article" date="2023" name="Mol. Phylogenet. Evol.">
        <title>Genome-scale phylogeny and comparative genomics of the fungal order Sordariales.</title>
        <authorList>
            <person name="Hensen N."/>
            <person name="Bonometti L."/>
            <person name="Westerberg I."/>
            <person name="Brannstrom I.O."/>
            <person name="Guillou S."/>
            <person name="Cros-Aarteil S."/>
            <person name="Calhoun S."/>
            <person name="Haridas S."/>
            <person name="Kuo A."/>
            <person name="Mondo S."/>
            <person name="Pangilinan J."/>
            <person name="Riley R."/>
            <person name="LaButti K."/>
            <person name="Andreopoulos B."/>
            <person name="Lipzen A."/>
            <person name="Chen C."/>
            <person name="Yan M."/>
            <person name="Daum C."/>
            <person name="Ng V."/>
            <person name="Clum A."/>
            <person name="Steindorff A."/>
            <person name="Ohm R.A."/>
            <person name="Martin F."/>
            <person name="Silar P."/>
            <person name="Natvig D.O."/>
            <person name="Lalanne C."/>
            <person name="Gautier V."/>
            <person name="Ament-Velasquez S.L."/>
            <person name="Kruys A."/>
            <person name="Hutchinson M.I."/>
            <person name="Powell A.J."/>
            <person name="Barry K."/>
            <person name="Miller A.N."/>
            <person name="Grigoriev I.V."/>
            <person name="Debuchy R."/>
            <person name="Gladieux P."/>
            <person name="Hiltunen Thoren M."/>
            <person name="Johannesson H."/>
        </authorList>
    </citation>
    <scope>NUCLEOTIDE SEQUENCE</scope>
    <source>
        <strain evidence="2">PSN243</strain>
    </source>
</reference>
<organism evidence="2 3">
    <name type="scientific">Podospora aff. communis PSN243</name>
    <dbReference type="NCBI Taxonomy" id="3040156"/>
    <lineage>
        <taxon>Eukaryota</taxon>
        <taxon>Fungi</taxon>
        <taxon>Dikarya</taxon>
        <taxon>Ascomycota</taxon>
        <taxon>Pezizomycotina</taxon>
        <taxon>Sordariomycetes</taxon>
        <taxon>Sordariomycetidae</taxon>
        <taxon>Sordariales</taxon>
        <taxon>Podosporaceae</taxon>
        <taxon>Podospora</taxon>
    </lineage>
</organism>
<feature type="signal peptide" evidence="1">
    <location>
        <begin position="1"/>
        <end position="18"/>
    </location>
</feature>
<reference evidence="2" key="2">
    <citation type="submission" date="2023-05" db="EMBL/GenBank/DDBJ databases">
        <authorList>
            <consortium name="Lawrence Berkeley National Laboratory"/>
            <person name="Steindorff A."/>
            <person name="Hensen N."/>
            <person name="Bonometti L."/>
            <person name="Westerberg I."/>
            <person name="Brannstrom I.O."/>
            <person name="Guillou S."/>
            <person name="Cros-Aarteil S."/>
            <person name="Calhoun S."/>
            <person name="Haridas S."/>
            <person name="Kuo A."/>
            <person name="Mondo S."/>
            <person name="Pangilinan J."/>
            <person name="Riley R."/>
            <person name="Labutti K."/>
            <person name="Andreopoulos B."/>
            <person name="Lipzen A."/>
            <person name="Chen C."/>
            <person name="Yanf M."/>
            <person name="Daum C."/>
            <person name="Ng V."/>
            <person name="Clum A."/>
            <person name="Ohm R."/>
            <person name="Martin F."/>
            <person name="Silar P."/>
            <person name="Natvig D."/>
            <person name="Lalanne C."/>
            <person name="Gautier V."/>
            <person name="Ament-Velasquez S.L."/>
            <person name="Kruys A."/>
            <person name="Hutchinson M.I."/>
            <person name="Powell A.J."/>
            <person name="Barry K."/>
            <person name="Miller A.N."/>
            <person name="Grigoriev I.V."/>
            <person name="Debuchy R."/>
            <person name="Gladieux P."/>
            <person name="Thoren M.H."/>
            <person name="Johannesson H."/>
        </authorList>
    </citation>
    <scope>NUCLEOTIDE SEQUENCE</scope>
    <source>
        <strain evidence="2">PSN243</strain>
    </source>
</reference>
<dbReference type="EMBL" id="MU865943">
    <property type="protein sequence ID" value="KAK4448383.1"/>
    <property type="molecule type" value="Genomic_DNA"/>
</dbReference>
<evidence type="ECO:0000313" key="3">
    <source>
        <dbReference type="Proteomes" id="UP001321760"/>
    </source>
</evidence>
<accession>A0AAV9GJJ3</accession>